<sequence length="40" mass="4340">MILGISLISSLVLSLACLFVSPNLLYGFSRLHKLFGVGLF</sequence>
<dbReference type="EMBL" id="AKON01000007">
    <property type="protein sequence ID" value="EJB63023.1"/>
    <property type="molecule type" value="Genomic_DNA"/>
</dbReference>
<protein>
    <submittedName>
        <fullName evidence="1">Membrane protein</fullName>
    </submittedName>
</protein>
<gene>
    <name evidence="1" type="ORF">HPHPH42_1022</name>
</gene>
<proteinExistence type="predicted"/>
<name>A0AB33XHA6_HELPX</name>
<dbReference type="Proteomes" id="UP000005514">
    <property type="component" value="Unassembled WGS sequence"/>
</dbReference>
<organism evidence="1 2">
    <name type="scientific">Helicobacter pylori Hp H-42</name>
    <dbReference type="NCBI Taxonomy" id="992047"/>
    <lineage>
        <taxon>Bacteria</taxon>
        <taxon>Pseudomonadati</taxon>
        <taxon>Campylobacterota</taxon>
        <taxon>Epsilonproteobacteria</taxon>
        <taxon>Campylobacterales</taxon>
        <taxon>Helicobacteraceae</taxon>
        <taxon>Helicobacter</taxon>
    </lineage>
</organism>
<evidence type="ECO:0000313" key="1">
    <source>
        <dbReference type="EMBL" id="EJB63023.1"/>
    </source>
</evidence>
<comment type="caution">
    <text evidence="1">The sequence shown here is derived from an EMBL/GenBank/DDBJ whole genome shotgun (WGS) entry which is preliminary data.</text>
</comment>
<evidence type="ECO:0000313" key="2">
    <source>
        <dbReference type="Proteomes" id="UP000005514"/>
    </source>
</evidence>
<reference evidence="1 2" key="1">
    <citation type="submission" date="2012-04" db="EMBL/GenBank/DDBJ databases">
        <title>Genome sequence of Helicobacter pylori Hp H-42.</title>
        <authorList>
            <person name="Blanchard T.G."/>
            <person name="Czinn S.J."/>
            <person name="McCracken C."/>
            <person name="Abolude K."/>
            <person name="Maroo A."/>
            <person name="Santana-Cruz I."/>
            <person name="Tallon L.J."/>
            <person name="Ficke F.W.F."/>
        </authorList>
    </citation>
    <scope>NUCLEOTIDE SEQUENCE [LARGE SCALE GENOMIC DNA]</scope>
    <source>
        <strain evidence="1 2">Hp H-42</strain>
    </source>
</reference>
<dbReference type="AlphaFoldDB" id="A0AB33XHA6"/>
<accession>A0AB33XHA6</accession>